<dbReference type="Pfam" id="PF01979">
    <property type="entry name" value="Amidohydro_1"/>
    <property type="match status" value="1"/>
</dbReference>
<feature type="compositionally biased region" description="Basic and acidic residues" evidence="2">
    <location>
        <begin position="8"/>
        <end position="20"/>
    </location>
</feature>
<dbReference type="Proteomes" id="UP001260872">
    <property type="component" value="Unassembled WGS sequence"/>
</dbReference>
<evidence type="ECO:0000259" key="3">
    <source>
        <dbReference type="Pfam" id="PF01979"/>
    </source>
</evidence>
<dbReference type="Gene3D" id="3.20.20.140">
    <property type="entry name" value="Metal-dependent hydrolases"/>
    <property type="match status" value="1"/>
</dbReference>
<proteinExistence type="predicted"/>
<dbReference type="PROSITE" id="PS51318">
    <property type="entry name" value="TAT"/>
    <property type="match status" value="1"/>
</dbReference>
<dbReference type="SUPFAM" id="SSF51338">
    <property type="entry name" value="Composite domain of metallo-dependent hydrolases"/>
    <property type="match status" value="1"/>
</dbReference>
<keyword evidence="1" id="KW-0378">Hydrolase</keyword>
<dbReference type="Gene3D" id="2.30.40.10">
    <property type="entry name" value="Urease, subunit C, domain 1"/>
    <property type="match status" value="1"/>
</dbReference>
<reference evidence="5" key="1">
    <citation type="submission" date="2023-07" db="EMBL/GenBank/DDBJ databases">
        <title>Description of three actinobacteria isolated from air of manufacturing shop in a pharmaceutical factory.</title>
        <authorList>
            <person name="Zhang D.-F."/>
        </authorList>
    </citation>
    <scope>NUCLEOTIDE SEQUENCE [LARGE SCALE GENOMIC DNA]</scope>
    <source>
        <strain evidence="5">CCTCC AB 207010</strain>
    </source>
</reference>
<sequence>MPESAPGHPEDAQEKHAPTRGIDRRSFLFGSAAAAGVGLLGAGGYAAVRTREADPASQFQDGQPVVFRRAAVVTQDPERGTLPEADVLVRDGVIVAVEPNLSAPDDAAEIDAAGAVLMSGMIDTHRHMWQSVLRGVGANWTITNYFQWIYQEWGELWRPEDVYAGNYLSMVEAIDSGVTTSVDWSHGLRTPDHADAAVEALMDSRGRARLAYGNIFDLPQNWVTGGDIDRLINAHFSHPYHSTEELVTLQLAWDGGGEDPEFPERPAWEYALDRDLPVTLHAGVWGYPLDVAIENLHSNGFLLPTNTYVHAASLQQSSYELIAESGGNVSISAESELNAGQGYPPTGEVRAHGIPISLSMDTSVWWSADMFAAMRATLNADRGLGHLQAHEEDLTVVNNDLRVADVLRYATQGGADALQMGSNLGSITPGKAADLVLLRADSASMSPMPEPEHHVVFQAQRSEVDTVMVGGRVLKHQGRLADQESLDRARRLAQESLDHLREQIGKEAWEEAVNPPEFETEEADHSME</sequence>
<dbReference type="PANTHER" id="PTHR43794">
    <property type="entry name" value="AMINOHYDROLASE SSNA-RELATED"/>
    <property type="match status" value="1"/>
</dbReference>
<feature type="region of interest" description="Disordered" evidence="2">
    <location>
        <begin position="1"/>
        <end position="20"/>
    </location>
</feature>
<dbReference type="InterPro" id="IPR032466">
    <property type="entry name" value="Metal_Hydrolase"/>
</dbReference>
<protein>
    <submittedName>
        <fullName evidence="4">Amidohydrolase family protein</fullName>
    </submittedName>
</protein>
<dbReference type="NCBIfam" id="NF006056">
    <property type="entry name" value="PRK08204.1"/>
    <property type="match status" value="1"/>
</dbReference>
<keyword evidence="5" id="KW-1185">Reference proteome</keyword>
<dbReference type="PANTHER" id="PTHR43794:SF11">
    <property type="entry name" value="AMIDOHYDROLASE-RELATED DOMAIN-CONTAINING PROTEIN"/>
    <property type="match status" value="1"/>
</dbReference>
<dbReference type="InterPro" id="IPR006311">
    <property type="entry name" value="TAT_signal"/>
</dbReference>
<evidence type="ECO:0000256" key="1">
    <source>
        <dbReference type="ARBA" id="ARBA00022801"/>
    </source>
</evidence>
<feature type="region of interest" description="Disordered" evidence="2">
    <location>
        <begin position="506"/>
        <end position="528"/>
    </location>
</feature>
<dbReference type="EMBL" id="JAVKGT010000014">
    <property type="protein sequence ID" value="MDR5711842.1"/>
    <property type="molecule type" value="Genomic_DNA"/>
</dbReference>
<gene>
    <name evidence="4" type="ORF">RH857_06800</name>
</gene>
<name>A0ABU1FU29_9MICC</name>
<comment type="caution">
    <text evidence="4">The sequence shown here is derived from an EMBL/GenBank/DDBJ whole genome shotgun (WGS) entry which is preliminary data.</text>
</comment>
<evidence type="ECO:0000256" key="2">
    <source>
        <dbReference type="SAM" id="MobiDB-lite"/>
    </source>
</evidence>
<organism evidence="4 5">
    <name type="scientific">Nesterenkonia flava</name>
    <dbReference type="NCBI Taxonomy" id="469799"/>
    <lineage>
        <taxon>Bacteria</taxon>
        <taxon>Bacillati</taxon>
        <taxon>Actinomycetota</taxon>
        <taxon>Actinomycetes</taxon>
        <taxon>Micrococcales</taxon>
        <taxon>Micrococcaceae</taxon>
        <taxon>Nesterenkonia</taxon>
    </lineage>
</organism>
<evidence type="ECO:0000313" key="5">
    <source>
        <dbReference type="Proteomes" id="UP001260872"/>
    </source>
</evidence>
<dbReference type="InterPro" id="IPR050287">
    <property type="entry name" value="MTA/SAH_deaminase"/>
</dbReference>
<dbReference type="RefSeq" id="WP_310537219.1">
    <property type="nucleotide sequence ID" value="NZ_BAAAOC010000001.1"/>
</dbReference>
<accession>A0ABU1FU29</accession>
<dbReference type="InterPro" id="IPR011059">
    <property type="entry name" value="Metal-dep_hydrolase_composite"/>
</dbReference>
<evidence type="ECO:0000313" key="4">
    <source>
        <dbReference type="EMBL" id="MDR5711842.1"/>
    </source>
</evidence>
<feature type="domain" description="Amidohydrolase-related" evidence="3">
    <location>
        <begin position="301"/>
        <end position="473"/>
    </location>
</feature>
<dbReference type="InterPro" id="IPR006680">
    <property type="entry name" value="Amidohydro-rel"/>
</dbReference>
<dbReference type="SUPFAM" id="SSF51556">
    <property type="entry name" value="Metallo-dependent hydrolases"/>
    <property type="match status" value="1"/>
</dbReference>